<feature type="compositionally biased region" description="Basic and acidic residues" evidence="1">
    <location>
        <begin position="267"/>
        <end position="288"/>
    </location>
</feature>
<evidence type="ECO:0000313" key="2">
    <source>
        <dbReference type="EMBL" id="ESP01780.1"/>
    </source>
</evidence>
<feature type="compositionally biased region" description="Low complexity" evidence="1">
    <location>
        <begin position="39"/>
        <end position="59"/>
    </location>
</feature>
<gene>
    <name evidence="2" type="ORF">LOTGIDRAFT_172426</name>
</gene>
<feature type="region of interest" description="Disordered" evidence="1">
    <location>
        <begin position="22"/>
        <end position="59"/>
    </location>
</feature>
<dbReference type="GeneID" id="20242096"/>
<dbReference type="CTD" id="20242096"/>
<organism evidence="2 3">
    <name type="scientific">Lottia gigantea</name>
    <name type="common">Giant owl limpet</name>
    <dbReference type="NCBI Taxonomy" id="225164"/>
    <lineage>
        <taxon>Eukaryota</taxon>
        <taxon>Metazoa</taxon>
        <taxon>Spiralia</taxon>
        <taxon>Lophotrochozoa</taxon>
        <taxon>Mollusca</taxon>
        <taxon>Gastropoda</taxon>
        <taxon>Patellogastropoda</taxon>
        <taxon>Lottioidea</taxon>
        <taxon>Lottiidae</taxon>
        <taxon>Lottia</taxon>
    </lineage>
</organism>
<name>V4CI10_LOTGI</name>
<evidence type="ECO:0000256" key="1">
    <source>
        <dbReference type="SAM" id="MobiDB-lite"/>
    </source>
</evidence>
<keyword evidence="3" id="KW-1185">Reference proteome</keyword>
<dbReference type="AlphaFoldDB" id="V4CI10"/>
<reference evidence="2 3" key="1">
    <citation type="journal article" date="2013" name="Nature">
        <title>Insights into bilaterian evolution from three spiralian genomes.</title>
        <authorList>
            <person name="Simakov O."/>
            <person name="Marletaz F."/>
            <person name="Cho S.J."/>
            <person name="Edsinger-Gonzales E."/>
            <person name="Havlak P."/>
            <person name="Hellsten U."/>
            <person name="Kuo D.H."/>
            <person name="Larsson T."/>
            <person name="Lv J."/>
            <person name="Arendt D."/>
            <person name="Savage R."/>
            <person name="Osoegawa K."/>
            <person name="de Jong P."/>
            <person name="Grimwood J."/>
            <person name="Chapman J.A."/>
            <person name="Shapiro H."/>
            <person name="Aerts A."/>
            <person name="Otillar R.P."/>
            <person name="Terry A.Y."/>
            <person name="Boore J.L."/>
            <person name="Grigoriev I.V."/>
            <person name="Lindberg D.R."/>
            <person name="Seaver E.C."/>
            <person name="Weisblat D.A."/>
            <person name="Putnam N.H."/>
            <person name="Rokhsar D.S."/>
        </authorList>
    </citation>
    <scope>NUCLEOTIDE SEQUENCE [LARGE SCALE GENOMIC DNA]</scope>
</reference>
<evidence type="ECO:0000313" key="3">
    <source>
        <dbReference type="Proteomes" id="UP000030746"/>
    </source>
</evidence>
<feature type="region of interest" description="Disordered" evidence="1">
    <location>
        <begin position="188"/>
        <end position="305"/>
    </location>
</feature>
<dbReference type="Proteomes" id="UP000030746">
    <property type="component" value="Unassembled WGS sequence"/>
</dbReference>
<dbReference type="STRING" id="225164.V4CI10"/>
<dbReference type="EMBL" id="KB200385">
    <property type="protein sequence ID" value="ESP01780.1"/>
    <property type="molecule type" value="Genomic_DNA"/>
</dbReference>
<feature type="compositionally biased region" description="Polar residues" evidence="1">
    <location>
        <begin position="188"/>
        <end position="198"/>
    </location>
</feature>
<feature type="compositionally biased region" description="Gly residues" evidence="1">
    <location>
        <begin position="290"/>
        <end position="305"/>
    </location>
</feature>
<feature type="compositionally biased region" description="Polar residues" evidence="1">
    <location>
        <begin position="223"/>
        <end position="238"/>
    </location>
</feature>
<feature type="compositionally biased region" description="Polar residues" evidence="1">
    <location>
        <begin position="152"/>
        <end position="163"/>
    </location>
</feature>
<dbReference type="RefSeq" id="XP_009047554.1">
    <property type="nucleotide sequence ID" value="XM_009049306.1"/>
</dbReference>
<sequence>LPKDQDCHELWCKNRKKLIREAQKRGDDSYVKSVSRSASVGSTQSKSYSSQSSRDASYSRNVSIDMQDANNAAVKNQLAQLMPLLENHSSLSVAQLAKKLDVNIDPTTSQLLDNLKNQLMTNKTQTLPSGGDGFGGYSSNGNYNTSGASASHGQPYTDQNQDKNAGVKAALAQLLTKQGMDVTMSGNQYQANTDTASGGKSAPAVTARQYSQDSRSSLDRPYSDNSIQGSVQRSMSSEDSNDGLKYGRPPQPLVSKSSGAKKAGGRGHGEQYQGRDRRSGGYEGEHSRGGKGGADHSGGSGKKWR</sequence>
<dbReference type="HOGENOM" id="CLU_913891_0_0_1"/>
<dbReference type="KEGG" id="lgi:LOTGIDRAFT_172426"/>
<feature type="non-terminal residue" evidence="2">
    <location>
        <position position="1"/>
    </location>
</feature>
<protein>
    <submittedName>
        <fullName evidence="2">Uncharacterized protein</fullName>
    </submittedName>
</protein>
<proteinExistence type="predicted"/>
<feature type="region of interest" description="Disordered" evidence="1">
    <location>
        <begin position="145"/>
        <end position="164"/>
    </location>
</feature>
<accession>V4CI10</accession>